<reference evidence="2" key="1">
    <citation type="journal article" date="2015" name="Nat. Genet.">
        <title>The genome and transcriptome of the zoonotic hookworm Ancylostoma ceylanicum identify infection-specific gene families.</title>
        <authorList>
            <person name="Schwarz E.M."/>
            <person name="Hu Y."/>
            <person name="Antoshechkin I."/>
            <person name="Miller M.M."/>
            <person name="Sternberg P.W."/>
            <person name="Aroian R.V."/>
        </authorList>
    </citation>
    <scope>NUCLEOTIDE SEQUENCE</scope>
    <source>
        <strain evidence="2">HY135</strain>
    </source>
</reference>
<dbReference type="Proteomes" id="UP000024635">
    <property type="component" value="Unassembled WGS sequence"/>
</dbReference>
<evidence type="ECO:0000313" key="1">
    <source>
        <dbReference type="EMBL" id="EYC40445.1"/>
    </source>
</evidence>
<evidence type="ECO:0000313" key="2">
    <source>
        <dbReference type="Proteomes" id="UP000024635"/>
    </source>
</evidence>
<dbReference type="EMBL" id="JARK01000212">
    <property type="protein sequence ID" value="EYC40445.1"/>
    <property type="molecule type" value="Genomic_DNA"/>
</dbReference>
<dbReference type="AlphaFoldDB" id="A0A016WLC2"/>
<protein>
    <submittedName>
        <fullName evidence="1">Uncharacterized protein</fullName>
    </submittedName>
</protein>
<keyword evidence="2" id="KW-1185">Reference proteome</keyword>
<sequence length="73" mass="8384">MLLHSMPLIPLNKDIVELRKISKQLQNNHLNVLETPVCRRNQMQIQRRFPVMCTTGSNTVNEGKSRAAVLRSD</sequence>
<accession>A0A016WLC2</accession>
<gene>
    <name evidence="1" type="primary">Acey_s0612.g668</name>
    <name evidence="1" type="ORF">Y032_0612g668</name>
</gene>
<proteinExistence type="predicted"/>
<comment type="caution">
    <text evidence="1">The sequence shown here is derived from an EMBL/GenBank/DDBJ whole genome shotgun (WGS) entry which is preliminary data.</text>
</comment>
<name>A0A016WLC2_9BILA</name>
<organism evidence="1 2">
    <name type="scientific">Ancylostoma ceylanicum</name>
    <dbReference type="NCBI Taxonomy" id="53326"/>
    <lineage>
        <taxon>Eukaryota</taxon>
        <taxon>Metazoa</taxon>
        <taxon>Ecdysozoa</taxon>
        <taxon>Nematoda</taxon>
        <taxon>Chromadorea</taxon>
        <taxon>Rhabditida</taxon>
        <taxon>Rhabditina</taxon>
        <taxon>Rhabditomorpha</taxon>
        <taxon>Strongyloidea</taxon>
        <taxon>Ancylostomatidae</taxon>
        <taxon>Ancylostomatinae</taxon>
        <taxon>Ancylostoma</taxon>
    </lineage>
</organism>